<feature type="binding site" evidence="7">
    <location>
        <position position="19"/>
    </location>
    <ligand>
        <name>Mg(2+)</name>
        <dbReference type="ChEBI" id="CHEBI:18420"/>
    </ligand>
</feature>
<dbReference type="PANTHER" id="PTHR20889">
    <property type="entry name" value="PHOSPHATASE, ORPHAN 1, 2"/>
    <property type="match status" value="1"/>
</dbReference>
<evidence type="ECO:0000256" key="5">
    <source>
        <dbReference type="PIRSR" id="PIRSR031051-1"/>
    </source>
</evidence>
<evidence type="ECO:0000256" key="1">
    <source>
        <dbReference type="ARBA" id="ARBA00001946"/>
    </source>
</evidence>
<keyword evidence="4 7" id="KW-0460">Magnesium</keyword>
<feature type="binding site" evidence="7">
    <location>
        <position position="17"/>
    </location>
    <ligand>
        <name>Mg(2+)</name>
        <dbReference type="ChEBI" id="CHEBI:18420"/>
    </ligand>
</feature>
<feature type="active site" description="Proton donor" evidence="5">
    <location>
        <position position="19"/>
    </location>
</feature>
<dbReference type="PANTHER" id="PTHR20889:SF12">
    <property type="entry name" value="LP01149P"/>
    <property type="match status" value="1"/>
</dbReference>
<protein>
    <submittedName>
        <fullName evidence="8">Uncharacterized protein</fullName>
    </submittedName>
</protein>
<dbReference type="Pfam" id="PF06888">
    <property type="entry name" value="Put_Phosphatase"/>
    <property type="match status" value="1"/>
</dbReference>
<dbReference type="GO" id="GO:0016791">
    <property type="term" value="F:phosphatase activity"/>
    <property type="evidence" value="ECO:0007669"/>
    <property type="project" value="InterPro"/>
</dbReference>
<dbReference type="Gene3D" id="3.40.50.1000">
    <property type="entry name" value="HAD superfamily/HAD-like"/>
    <property type="match status" value="1"/>
</dbReference>
<feature type="binding site" evidence="6">
    <location>
        <position position="108"/>
    </location>
    <ligand>
        <name>substrate</name>
    </ligand>
</feature>
<name>A0A7S4P339_GUITH</name>
<accession>A0A7S4P339</accession>
<organism evidence="8">
    <name type="scientific">Guillardia theta</name>
    <name type="common">Cryptophyte</name>
    <name type="synonym">Cryptomonas phi</name>
    <dbReference type="NCBI Taxonomy" id="55529"/>
    <lineage>
        <taxon>Eukaryota</taxon>
        <taxon>Cryptophyceae</taxon>
        <taxon>Pyrenomonadales</taxon>
        <taxon>Geminigeraceae</taxon>
        <taxon>Guillardia</taxon>
    </lineage>
</organism>
<reference evidence="8" key="1">
    <citation type="submission" date="2021-01" db="EMBL/GenBank/DDBJ databases">
        <authorList>
            <person name="Corre E."/>
            <person name="Pelletier E."/>
            <person name="Niang G."/>
            <person name="Scheremetjew M."/>
            <person name="Finn R."/>
            <person name="Kale V."/>
            <person name="Holt S."/>
            <person name="Cochrane G."/>
            <person name="Meng A."/>
            <person name="Brown T."/>
            <person name="Cohen L."/>
        </authorList>
    </citation>
    <scope>NUCLEOTIDE SEQUENCE</scope>
    <source>
        <strain evidence="8">CCMP 2712</strain>
    </source>
</reference>
<dbReference type="OMA" id="FHSHECQ"/>
<dbReference type="GO" id="GO:0046872">
    <property type="term" value="F:metal ion binding"/>
    <property type="evidence" value="ECO:0007669"/>
    <property type="project" value="UniProtKB-KW"/>
</dbReference>
<dbReference type="SUPFAM" id="SSF56784">
    <property type="entry name" value="HAD-like"/>
    <property type="match status" value="1"/>
</dbReference>
<evidence type="ECO:0000256" key="2">
    <source>
        <dbReference type="ARBA" id="ARBA00022723"/>
    </source>
</evidence>
<feature type="binding site" evidence="6">
    <location>
        <position position="28"/>
    </location>
    <ligand>
        <name>substrate</name>
    </ligand>
</feature>
<evidence type="ECO:0000256" key="3">
    <source>
        <dbReference type="ARBA" id="ARBA00022801"/>
    </source>
</evidence>
<dbReference type="NCBIfam" id="TIGR01489">
    <property type="entry name" value="DKMTPPase-SF"/>
    <property type="match status" value="1"/>
</dbReference>
<dbReference type="AlphaFoldDB" id="A0A7S4P339"/>
<dbReference type="PIRSF" id="PIRSF031051">
    <property type="entry name" value="PyrdxlP_Pase_PHOSPHO2"/>
    <property type="match status" value="1"/>
</dbReference>
<dbReference type="NCBIfam" id="TIGR01488">
    <property type="entry name" value="HAD-SF-IB"/>
    <property type="match status" value="1"/>
</dbReference>
<dbReference type="InterPro" id="IPR006384">
    <property type="entry name" value="HAD_hydro_PyrdxlP_Pase-like"/>
</dbReference>
<evidence type="ECO:0000313" key="8">
    <source>
        <dbReference type="EMBL" id="CAE2322201.1"/>
    </source>
</evidence>
<gene>
    <name evidence="8" type="ORF">GTHE00462_LOCUS28016</name>
</gene>
<dbReference type="InterPro" id="IPR036412">
    <property type="entry name" value="HAD-like_sf"/>
</dbReference>
<proteinExistence type="predicted"/>
<feature type="active site" description="Nucleophile" evidence="5">
    <location>
        <position position="17"/>
    </location>
</feature>
<keyword evidence="2 7" id="KW-0479">Metal-binding</keyword>
<evidence type="ECO:0000256" key="4">
    <source>
        <dbReference type="ARBA" id="ARBA00022842"/>
    </source>
</evidence>
<dbReference type="InterPro" id="IPR023214">
    <property type="entry name" value="HAD_sf"/>
</dbReference>
<evidence type="ECO:0000256" key="6">
    <source>
        <dbReference type="PIRSR" id="PIRSR031051-2"/>
    </source>
</evidence>
<feature type="binding site" evidence="7">
    <location>
        <position position="185"/>
    </location>
    <ligand>
        <name>Mg(2+)</name>
        <dbReference type="ChEBI" id="CHEBI:18420"/>
    </ligand>
</feature>
<dbReference type="EMBL" id="HBKN01035894">
    <property type="protein sequence ID" value="CAE2322201.1"/>
    <property type="molecule type" value="Transcribed_RNA"/>
</dbReference>
<sequence>MNEGEQNAARRQLVVFDFDWTMIECNSDTEVVFKFCADKEISKKRLQEAAATRSWTRGMDEELKAISELDVKSKDIQDFLATIPIEAELLRFVEEAAQAGIDLRVLSDANSFFIEGVLQSKGLLGCFSRIVTNPVTLQGERIVVSPFHQDEHPEGSSSPPNLCKGRVMKDWISEREWHSVVYCGDGEGDYEGVNALPKEGTALVRKDWGLHRRLVRAEEEGIAVPRVVVWEDQRDLAASLFKFL</sequence>
<dbReference type="InterPro" id="IPR016965">
    <property type="entry name" value="Pase_PHOSPHO-typ"/>
</dbReference>
<evidence type="ECO:0000256" key="7">
    <source>
        <dbReference type="PIRSR" id="PIRSR031051-3"/>
    </source>
</evidence>
<keyword evidence="3" id="KW-0378">Hydrolase</keyword>
<comment type="cofactor">
    <cofactor evidence="1 7">
        <name>Mg(2+)</name>
        <dbReference type="ChEBI" id="CHEBI:18420"/>
    </cofactor>
</comment>